<reference evidence="2 3" key="1">
    <citation type="journal article" date="2019" name="Appl. Microbiol. Biotechnol.">
        <title>Genome sequence of Isaria javanica and comparative genome analysis insights into family S53 peptidase evolution in fungal entomopathogens.</title>
        <authorList>
            <person name="Lin R."/>
            <person name="Zhang X."/>
            <person name="Xin B."/>
            <person name="Zou M."/>
            <person name="Gao Y."/>
            <person name="Qin F."/>
            <person name="Hu Q."/>
            <person name="Xie B."/>
            <person name="Cheng X."/>
        </authorList>
    </citation>
    <scope>NUCLEOTIDE SEQUENCE [LARGE SCALE GENOMIC DNA]</scope>
    <source>
        <strain evidence="2 3">IJ1G</strain>
    </source>
</reference>
<keyword evidence="1" id="KW-0472">Membrane</keyword>
<accession>A0A545VDW4</accession>
<evidence type="ECO:0000256" key="1">
    <source>
        <dbReference type="SAM" id="Phobius"/>
    </source>
</evidence>
<dbReference type="EMBL" id="SPUK01000002">
    <property type="protein sequence ID" value="TQV99913.1"/>
    <property type="molecule type" value="Genomic_DNA"/>
</dbReference>
<comment type="caution">
    <text evidence="2">The sequence shown here is derived from an EMBL/GenBank/DDBJ whole genome shotgun (WGS) entry which is preliminary data.</text>
</comment>
<feature type="transmembrane region" description="Helical" evidence="1">
    <location>
        <begin position="166"/>
        <end position="186"/>
    </location>
</feature>
<name>A0A545VDW4_9HYPO</name>
<organism evidence="2 3">
    <name type="scientific">Cordyceps javanica</name>
    <dbReference type="NCBI Taxonomy" id="43265"/>
    <lineage>
        <taxon>Eukaryota</taxon>
        <taxon>Fungi</taxon>
        <taxon>Dikarya</taxon>
        <taxon>Ascomycota</taxon>
        <taxon>Pezizomycotina</taxon>
        <taxon>Sordariomycetes</taxon>
        <taxon>Hypocreomycetidae</taxon>
        <taxon>Hypocreales</taxon>
        <taxon>Cordycipitaceae</taxon>
        <taxon>Cordyceps</taxon>
    </lineage>
</organism>
<keyword evidence="3" id="KW-1185">Reference proteome</keyword>
<sequence>MCILHIVTYHGCGCKVPGTYFCEPVLQAVDHNHAQAVACVDDSLPPAEIDRDHACFRLQCPKKSKFEPWRCCECGHGPNETTTCKYKFEELPDYMRGFKEFEGLNLCNHRLCTKCPKLRYVLTLSWLETCPLAYHDAQLESGGRASRRRRRRRKESGEAQWKESELALAGLMLPACVYYFILFLLFSKLDCWPELNGLGELWKHGLYSGDITATPSTIMKWCRRPRHRQNRKMHKL</sequence>
<dbReference type="Proteomes" id="UP000315783">
    <property type="component" value="Unassembled WGS sequence"/>
</dbReference>
<gene>
    <name evidence="2" type="ORF">IF1G_02128</name>
</gene>
<evidence type="ECO:0000313" key="3">
    <source>
        <dbReference type="Proteomes" id="UP000315783"/>
    </source>
</evidence>
<evidence type="ECO:0000313" key="2">
    <source>
        <dbReference type="EMBL" id="TQV99913.1"/>
    </source>
</evidence>
<protein>
    <submittedName>
        <fullName evidence="2">Uncharacterized protein</fullName>
    </submittedName>
</protein>
<keyword evidence="1" id="KW-0812">Transmembrane</keyword>
<keyword evidence="1" id="KW-1133">Transmembrane helix</keyword>
<proteinExistence type="predicted"/>
<dbReference type="AlphaFoldDB" id="A0A545VDW4"/>